<dbReference type="PANTHER" id="PTHR42730">
    <property type="entry name" value="2-OXOGLUTARATE SYNTHASE SUBUNIT KORC"/>
    <property type="match status" value="1"/>
</dbReference>
<dbReference type="PANTHER" id="PTHR42730:SF1">
    <property type="entry name" value="2-OXOGLUTARATE SYNTHASE SUBUNIT KORC"/>
    <property type="match status" value="1"/>
</dbReference>
<protein>
    <submittedName>
        <fullName evidence="3">2-oxoacid:ferredoxin oxidoreductase, gamma subunit</fullName>
    </submittedName>
</protein>
<dbReference type="GO" id="GO:0016903">
    <property type="term" value="F:oxidoreductase activity, acting on the aldehyde or oxo group of donors"/>
    <property type="evidence" value="ECO:0007669"/>
    <property type="project" value="InterPro"/>
</dbReference>
<dbReference type="STRING" id="885272.JonanDRAFT_0573"/>
<name>H0UJW6_9BACT</name>
<dbReference type="OrthoDB" id="9789125at2"/>
<evidence type="ECO:0000256" key="1">
    <source>
        <dbReference type="ARBA" id="ARBA00023002"/>
    </source>
</evidence>
<evidence type="ECO:0000259" key="2">
    <source>
        <dbReference type="Pfam" id="PF01558"/>
    </source>
</evidence>
<dbReference type="InterPro" id="IPR052554">
    <property type="entry name" value="2-oxoglutarate_synth_KorC"/>
</dbReference>
<dbReference type="EMBL" id="CM001376">
    <property type="protein sequence ID" value="EHM12975.1"/>
    <property type="molecule type" value="Genomic_DNA"/>
</dbReference>
<organism evidence="3 4">
    <name type="scientific">Jonquetella anthropi DSM 22815</name>
    <dbReference type="NCBI Taxonomy" id="885272"/>
    <lineage>
        <taxon>Bacteria</taxon>
        <taxon>Thermotogati</taxon>
        <taxon>Synergistota</taxon>
        <taxon>Synergistia</taxon>
        <taxon>Synergistales</taxon>
        <taxon>Dethiosulfovibrionaceae</taxon>
        <taxon>Jonquetella</taxon>
    </lineage>
</organism>
<keyword evidence="1" id="KW-0560">Oxidoreductase</keyword>
<dbReference type="InterPro" id="IPR002869">
    <property type="entry name" value="Pyrv_flavodox_OxRed_cen"/>
</dbReference>
<dbReference type="InterPro" id="IPR019752">
    <property type="entry name" value="Pyrv/ketoisovalerate_OxRed_cat"/>
</dbReference>
<evidence type="ECO:0000313" key="3">
    <source>
        <dbReference type="EMBL" id="EHM12975.1"/>
    </source>
</evidence>
<sequence>MSKRFEICLAGSGGQGVITAAVMIGEAAAEFTDGLYAVQTQSYGPAARGGSAKAEVVLSTEPIDYPKPMSPDLTICLSGQAAEKYGHFVKPSGRLILDDFMVQEIPDVEANIYSLPVVTTARDVIGREIVTNMVALGMVARVLELEQVMTPDAIRKAMLDRVPKGTEELNAKAFDEGYKIFKASQSHHFQ</sequence>
<dbReference type="Proteomes" id="UP000003806">
    <property type="component" value="Chromosome"/>
</dbReference>
<feature type="domain" description="Pyruvate/ketoisovalerate oxidoreductase catalytic" evidence="2">
    <location>
        <begin position="13"/>
        <end position="178"/>
    </location>
</feature>
<dbReference type="Pfam" id="PF01558">
    <property type="entry name" value="POR"/>
    <property type="match status" value="1"/>
</dbReference>
<keyword evidence="4" id="KW-1185">Reference proteome</keyword>
<reference evidence="3 4" key="1">
    <citation type="submission" date="2011-11" db="EMBL/GenBank/DDBJ databases">
        <title>The Noncontiguous Finished genome of Jonquetella anthropi DSM 22815.</title>
        <authorList>
            <consortium name="US DOE Joint Genome Institute (JGI-PGF)"/>
            <person name="Lucas S."/>
            <person name="Copeland A."/>
            <person name="Lapidus A."/>
            <person name="Glavina del Rio T."/>
            <person name="Dalin E."/>
            <person name="Tice H."/>
            <person name="Bruce D."/>
            <person name="Goodwin L."/>
            <person name="Pitluck S."/>
            <person name="Peters L."/>
            <person name="Mikhailova N."/>
            <person name="Held B."/>
            <person name="Kyrpides N."/>
            <person name="Mavromatis K."/>
            <person name="Ivanova N."/>
            <person name="Markowitz V."/>
            <person name="Cheng J.-F."/>
            <person name="Hugenholtz P."/>
            <person name="Woyke T."/>
            <person name="Wu D."/>
            <person name="Gronow S."/>
            <person name="Wellnitz S."/>
            <person name="Brambilla E."/>
            <person name="Klenk H.-P."/>
            <person name="Eisen J.A."/>
        </authorList>
    </citation>
    <scope>NUCLEOTIDE SEQUENCE [LARGE SCALE GENOMIC DNA]</scope>
    <source>
        <strain evidence="3 4">DSM 22815</strain>
    </source>
</reference>
<dbReference type="eggNOG" id="COG1014">
    <property type="taxonomic scope" value="Bacteria"/>
</dbReference>
<dbReference type="RefSeq" id="WP_008520747.1">
    <property type="nucleotide sequence ID" value="NZ_CM001376.1"/>
</dbReference>
<accession>H0UJW6</accession>
<dbReference type="SUPFAM" id="SSF53323">
    <property type="entry name" value="Pyruvate-ferredoxin oxidoreductase, PFOR, domain III"/>
    <property type="match status" value="1"/>
</dbReference>
<dbReference type="HOGENOM" id="CLU_087284_0_0_0"/>
<proteinExistence type="predicted"/>
<dbReference type="Gene3D" id="3.40.920.10">
    <property type="entry name" value="Pyruvate-ferredoxin oxidoreductase, PFOR, domain III"/>
    <property type="match status" value="1"/>
</dbReference>
<gene>
    <name evidence="3" type="ORF">JonanDRAFT_0573</name>
</gene>
<evidence type="ECO:0000313" key="4">
    <source>
        <dbReference type="Proteomes" id="UP000003806"/>
    </source>
</evidence>
<dbReference type="AlphaFoldDB" id="H0UJW6"/>